<sequence length="303" mass="33120">MNKALDLNTLPIFIATVEAGSFTAAADKLGCTKTKISLNIKALEKHLGAVLFNRTTRQVTLTDAGHQLYLACQPLLAKLGETLSEAGTSAQALSGTLRITAPVDHMALLLAPAAAAFGKRHPGLTVELRSGDKVSDMVREGIDLSIRMGWLKDSSLRAQKLGEFEQRVMASAGYLQEIGTPKHPSELKHHPWIEFSPLPSALTWTFEKAGERVQVQMQSSFRVDNTSAMRSLIKSNAGLSVIATHLGEDEPDLVPLFSDWQLPRGGIYAVFPPGAFIPAKVRAFVDFYRQWLTEQTADTENRP</sequence>
<keyword evidence="2" id="KW-0805">Transcription regulation</keyword>
<dbReference type="GO" id="GO:0006351">
    <property type="term" value="P:DNA-templated transcription"/>
    <property type="evidence" value="ECO:0007669"/>
    <property type="project" value="TreeGrafter"/>
</dbReference>
<feature type="domain" description="HTH lysR-type" evidence="5">
    <location>
        <begin position="5"/>
        <end position="62"/>
    </location>
</feature>
<accession>A0A066RSW0</accession>
<dbReference type="Gene3D" id="3.40.190.290">
    <property type="match status" value="1"/>
</dbReference>
<comment type="similarity">
    <text evidence="1">Belongs to the LysR transcriptional regulatory family.</text>
</comment>
<dbReference type="Gene3D" id="1.10.10.10">
    <property type="entry name" value="Winged helix-like DNA-binding domain superfamily/Winged helix DNA-binding domain"/>
    <property type="match status" value="1"/>
</dbReference>
<dbReference type="OrthoDB" id="9786526at2"/>
<dbReference type="SUPFAM" id="SSF53850">
    <property type="entry name" value="Periplasmic binding protein-like II"/>
    <property type="match status" value="1"/>
</dbReference>
<evidence type="ECO:0000313" key="7">
    <source>
        <dbReference type="Proteomes" id="UP000027192"/>
    </source>
</evidence>
<dbReference type="InterPro" id="IPR005119">
    <property type="entry name" value="LysR_subst-bd"/>
</dbReference>
<dbReference type="InterPro" id="IPR036388">
    <property type="entry name" value="WH-like_DNA-bd_sf"/>
</dbReference>
<keyword evidence="4" id="KW-0804">Transcription</keyword>
<evidence type="ECO:0000313" key="6">
    <source>
        <dbReference type="EMBL" id="KDM93550.1"/>
    </source>
</evidence>
<organism evidence="6 7">
    <name type="scientific">Photobacterium galatheae</name>
    <dbReference type="NCBI Taxonomy" id="1654360"/>
    <lineage>
        <taxon>Bacteria</taxon>
        <taxon>Pseudomonadati</taxon>
        <taxon>Pseudomonadota</taxon>
        <taxon>Gammaproteobacteria</taxon>
        <taxon>Vibrionales</taxon>
        <taxon>Vibrionaceae</taxon>
        <taxon>Photobacterium</taxon>
    </lineage>
</organism>
<dbReference type="SUPFAM" id="SSF46785">
    <property type="entry name" value="Winged helix' DNA-binding domain"/>
    <property type="match status" value="1"/>
</dbReference>
<evidence type="ECO:0000256" key="1">
    <source>
        <dbReference type="ARBA" id="ARBA00009437"/>
    </source>
</evidence>
<dbReference type="RefSeq" id="WP_036747529.1">
    <property type="nucleotide sequence ID" value="NZ_JAGSGC010000021.1"/>
</dbReference>
<dbReference type="GO" id="GO:0043565">
    <property type="term" value="F:sequence-specific DNA binding"/>
    <property type="evidence" value="ECO:0007669"/>
    <property type="project" value="TreeGrafter"/>
</dbReference>
<dbReference type="STRING" id="1654360.EA58_00235"/>
<dbReference type="Pfam" id="PF03466">
    <property type="entry name" value="LysR_substrate"/>
    <property type="match status" value="1"/>
</dbReference>
<dbReference type="GO" id="GO:0003700">
    <property type="term" value="F:DNA-binding transcription factor activity"/>
    <property type="evidence" value="ECO:0007669"/>
    <property type="project" value="InterPro"/>
</dbReference>
<dbReference type="InterPro" id="IPR058163">
    <property type="entry name" value="LysR-type_TF_proteobact-type"/>
</dbReference>
<proteinExistence type="inferred from homology"/>
<keyword evidence="7" id="KW-1185">Reference proteome</keyword>
<reference evidence="6 7" key="1">
    <citation type="submission" date="2014-04" db="EMBL/GenBank/DDBJ databases">
        <title>Draft genome sequence of Photobacterium halotolerans S2753: a solonamide, ngercheumicin and holomycin producer.</title>
        <authorList>
            <person name="Machado H.R."/>
            <person name="Gram L."/>
        </authorList>
    </citation>
    <scope>NUCLEOTIDE SEQUENCE [LARGE SCALE GENOMIC DNA]</scope>
    <source>
        <strain evidence="6 7">S2753</strain>
    </source>
</reference>
<dbReference type="InterPro" id="IPR036390">
    <property type="entry name" value="WH_DNA-bd_sf"/>
</dbReference>
<dbReference type="PANTHER" id="PTHR30537:SF66">
    <property type="entry name" value="IRON-REGULATED VIRULENCE REGULATORY PROTEIN IRGB"/>
    <property type="match status" value="1"/>
</dbReference>
<dbReference type="InterPro" id="IPR000847">
    <property type="entry name" value="LysR_HTH_N"/>
</dbReference>
<dbReference type="PANTHER" id="PTHR30537">
    <property type="entry name" value="HTH-TYPE TRANSCRIPTIONAL REGULATOR"/>
    <property type="match status" value="1"/>
</dbReference>
<dbReference type="Proteomes" id="UP000027192">
    <property type="component" value="Unassembled WGS sequence"/>
</dbReference>
<gene>
    <name evidence="6" type="ORF">EA58_00235</name>
</gene>
<evidence type="ECO:0000256" key="3">
    <source>
        <dbReference type="ARBA" id="ARBA00023125"/>
    </source>
</evidence>
<evidence type="ECO:0000259" key="5">
    <source>
        <dbReference type="PROSITE" id="PS50931"/>
    </source>
</evidence>
<keyword evidence="3" id="KW-0238">DNA-binding</keyword>
<comment type="caution">
    <text evidence="6">The sequence shown here is derived from an EMBL/GenBank/DDBJ whole genome shotgun (WGS) entry which is preliminary data.</text>
</comment>
<evidence type="ECO:0000256" key="4">
    <source>
        <dbReference type="ARBA" id="ARBA00023163"/>
    </source>
</evidence>
<dbReference type="EMBL" id="JMIB01000001">
    <property type="protein sequence ID" value="KDM93550.1"/>
    <property type="molecule type" value="Genomic_DNA"/>
</dbReference>
<protein>
    <submittedName>
        <fullName evidence="6">Transcriptional regulator</fullName>
    </submittedName>
</protein>
<dbReference type="AlphaFoldDB" id="A0A066RSW0"/>
<evidence type="ECO:0000256" key="2">
    <source>
        <dbReference type="ARBA" id="ARBA00023015"/>
    </source>
</evidence>
<dbReference type="CDD" id="cd08422">
    <property type="entry name" value="PBP2_CrgA_like"/>
    <property type="match status" value="1"/>
</dbReference>
<name>A0A066RSW0_9GAMM</name>
<dbReference type="PROSITE" id="PS50931">
    <property type="entry name" value="HTH_LYSR"/>
    <property type="match status" value="1"/>
</dbReference>
<dbReference type="Pfam" id="PF00126">
    <property type="entry name" value="HTH_1"/>
    <property type="match status" value="1"/>
</dbReference>
<dbReference type="FunFam" id="1.10.10.10:FF:000001">
    <property type="entry name" value="LysR family transcriptional regulator"/>
    <property type="match status" value="1"/>
</dbReference>